<feature type="transmembrane region" description="Helical" evidence="8">
    <location>
        <begin position="213"/>
        <end position="238"/>
    </location>
</feature>
<keyword evidence="3 8" id="KW-0813">Transport</keyword>
<accession>A0A9N9RXB5</accession>
<dbReference type="PANTHER" id="PTHR11101:SF80">
    <property type="entry name" value="PHOSPHATE TRANSPORTER"/>
    <property type="match status" value="1"/>
</dbReference>
<organism evidence="9 10">
    <name type="scientific">Chironomus riparius</name>
    <dbReference type="NCBI Taxonomy" id="315576"/>
    <lineage>
        <taxon>Eukaryota</taxon>
        <taxon>Metazoa</taxon>
        <taxon>Ecdysozoa</taxon>
        <taxon>Arthropoda</taxon>
        <taxon>Hexapoda</taxon>
        <taxon>Insecta</taxon>
        <taxon>Pterygota</taxon>
        <taxon>Neoptera</taxon>
        <taxon>Endopterygota</taxon>
        <taxon>Diptera</taxon>
        <taxon>Nematocera</taxon>
        <taxon>Chironomoidea</taxon>
        <taxon>Chironomidae</taxon>
        <taxon>Chironominae</taxon>
        <taxon>Chironomus</taxon>
    </lineage>
</organism>
<protein>
    <recommendedName>
        <fullName evidence="8">Phosphate transporter</fullName>
    </recommendedName>
</protein>
<dbReference type="PANTHER" id="PTHR11101">
    <property type="entry name" value="PHOSPHATE TRANSPORTER"/>
    <property type="match status" value="1"/>
</dbReference>
<dbReference type="InterPro" id="IPR001204">
    <property type="entry name" value="Phos_transporter"/>
</dbReference>
<evidence type="ECO:0000256" key="1">
    <source>
        <dbReference type="ARBA" id="ARBA00004141"/>
    </source>
</evidence>
<reference evidence="9" key="2">
    <citation type="submission" date="2022-10" db="EMBL/GenBank/DDBJ databases">
        <authorList>
            <consortium name="ENA_rothamsted_submissions"/>
            <consortium name="culmorum"/>
            <person name="King R."/>
        </authorList>
    </citation>
    <scope>NUCLEOTIDE SEQUENCE</scope>
</reference>
<feature type="transmembrane region" description="Helical" evidence="8">
    <location>
        <begin position="444"/>
        <end position="467"/>
    </location>
</feature>
<evidence type="ECO:0000256" key="6">
    <source>
        <dbReference type="ARBA" id="ARBA00022989"/>
    </source>
</evidence>
<dbReference type="GO" id="GO:0035435">
    <property type="term" value="P:phosphate ion transmembrane transport"/>
    <property type="evidence" value="ECO:0007669"/>
    <property type="project" value="TreeGrafter"/>
</dbReference>
<dbReference type="Pfam" id="PF01384">
    <property type="entry name" value="PHO4"/>
    <property type="match status" value="1"/>
</dbReference>
<keyword evidence="6 8" id="KW-1133">Transmembrane helix</keyword>
<feature type="transmembrane region" description="Helical" evidence="8">
    <location>
        <begin position="403"/>
        <end position="424"/>
    </location>
</feature>
<keyword evidence="5 8" id="KW-0812">Transmembrane</keyword>
<feature type="transmembrane region" description="Helical" evidence="8">
    <location>
        <begin position="7"/>
        <end position="26"/>
    </location>
</feature>
<feature type="transmembrane region" description="Helical" evidence="8">
    <location>
        <begin position="46"/>
        <end position="68"/>
    </location>
</feature>
<dbReference type="OrthoDB" id="260807at2759"/>
<reference evidence="9" key="1">
    <citation type="submission" date="2022-01" db="EMBL/GenBank/DDBJ databases">
        <authorList>
            <person name="King R."/>
        </authorList>
    </citation>
    <scope>NUCLEOTIDE SEQUENCE</scope>
</reference>
<keyword evidence="10" id="KW-1185">Reference proteome</keyword>
<evidence type="ECO:0000256" key="2">
    <source>
        <dbReference type="ARBA" id="ARBA00009916"/>
    </source>
</evidence>
<keyword evidence="4 8" id="KW-0592">Phosphate transport</keyword>
<evidence type="ECO:0000256" key="7">
    <source>
        <dbReference type="ARBA" id="ARBA00023136"/>
    </source>
</evidence>
<gene>
    <name evidence="9" type="ORF">CHIRRI_LOCUS8015</name>
</gene>
<evidence type="ECO:0000256" key="5">
    <source>
        <dbReference type="ARBA" id="ARBA00022692"/>
    </source>
</evidence>
<dbReference type="Proteomes" id="UP001153620">
    <property type="component" value="Chromosome 2"/>
</dbReference>
<comment type="similarity">
    <text evidence="2 8">Belongs to the inorganic phosphate transporter (PiT) (TC 2.A.20) family.</text>
</comment>
<name>A0A9N9RXB5_9DIPT</name>
<feature type="transmembrane region" description="Helical" evidence="8">
    <location>
        <begin position="349"/>
        <end position="367"/>
    </location>
</feature>
<feature type="transmembrane region" description="Helical" evidence="8">
    <location>
        <begin position="179"/>
        <end position="201"/>
    </location>
</feature>
<proteinExistence type="inferred from homology"/>
<keyword evidence="7 8" id="KW-0472">Membrane</keyword>
<comment type="function">
    <text evidence="8">Sodium-phosphate symporter.</text>
</comment>
<dbReference type="AlphaFoldDB" id="A0A9N9RXB5"/>
<dbReference type="EMBL" id="OU895878">
    <property type="protein sequence ID" value="CAG9805138.1"/>
    <property type="molecule type" value="Genomic_DNA"/>
</dbReference>
<evidence type="ECO:0000256" key="4">
    <source>
        <dbReference type="ARBA" id="ARBA00022592"/>
    </source>
</evidence>
<feature type="transmembrane region" description="Helical" evidence="8">
    <location>
        <begin position="146"/>
        <end position="167"/>
    </location>
</feature>
<evidence type="ECO:0000256" key="3">
    <source>
        <dbReference type="ARBA" id="ARBA00022448"/>
    </source>
</evidence>
<evidence type="ECO:0000256" key="8">
    <source>
        <dbReference type="RuleBase" id="RU363058"/>
    </source>
</evidence>
<feature type="transmembrane region" description="Helical" evidence="8">
    <location>
        <begin position="89"/>
        <end position="110"/>
    </location>
</feature>
<comment type="subcellular location">
    <subcellularLocation>
        <location evidence="1 8">Membrane</location>
        <topology evidence="1 8">Multi-pass membrane protein</topology>
    </subcellularLocation>
</comment>
<dbReference type="GO" id="GO:0005315">
    <property type="term" value="F:phosphate transmembrane transporter activity"/>
    <property type="evidence" value="ECO:0007669"/>
    <property type="project" value="InterPro"/>
</dbReference>
<sequence>MEPFSSEILWIVIFGFIIAFILAFAVGANDVANSYGTSVGSGVLTFKQACILATIFEISGSVLLGYKVADTIRKGILDISIYQNSEKMLMFGMLSALIGSAIWLLVATYFRLPVSTTHSIVGSTVGFSLVAHGTQGLHLTTLGSIVLSWFVSPLFSGLVSIMIYSLIQKLIIKSENPVNSGLIALPIIYGLTIFVNVLSVTLDGSKLLGMENIPIWLSFTISITAMILVAIVVQLLVVPWQRRKIQPLDGNDNISSKQTRDLESKFNGSVSTIATMNVSTISLSAPVIKQQDDSEENVKRLFHFLQTLTAVFTSFAHGGNDVSNAIGPLIAIWMIYKEGNVLQKSESPIYLLLFGGVGMVIGLWVLGKRVNDTIGKNITKITPINGFTVESSAAATVLLASKLGIPISSTHCIVGSVVFVGAVFGEKGQEKKTVDWSLFRSIIFAWLVTLPVAGAISAFTMWLFLFIT</sequence>
<evidence type="ECO:0000313" key="9">
    <source>
        <dbReference type="EMBL" id="CAG9805138.1"/>
    </source>
</evidence>
<dbReference type="GO" id="GO:0016020">
    <property type="term" value="C:membrane"/>
    <property type="evidence" value="ECO:0007669"/>
    <property type="project" value="UniProtKB-SubCell"/>
</dbReference>
<evidence type="ECO:0000313" key="10">
    <source>
        <dbReference type="Proteomes" id="UP001153620"/>
    </source>
</evidence>